<dbReference type="AlphaFoldDB" id="S0AYJ2"/>
<dbReference type="PANTHER" id="PTHR19878:SF8">
    <property type="entry name" value="AUTOPHAGY-RELATED 16, ISOFORM F"/>
    <property type="match status" value="1"/>
</dbReference>
<dbReference type="InterPro" id="IPR036322">
    <property type="entry name" value="WD40_repeat_dom_sf"/>
</dbReference>
<dbReference type="InterPro" id="IPR045160">
    <property type="entry name" value="ATG16"/>
</dbReference>
<dbReference type="InterPro" id="IPR015943">
    <property type="entry name" value="WD40/YVTN_repeat-like_dom_sf"/>
</dbReference>
<dbReference type="InterPro" id="IPR020472">
    <property type="entry name" value="WD40_PAC1"/>
</dbReference>
<dbReference type="PROSITE" id="PS50082">
    <property type="entry name" value="WD_REPEATS_2"/>
    <property type="match status" value="4"/>
</dbReference>
<dbReference type="SMART" id="SM00320">
    <property type="entry name" value="WD40"/>
    <property type="match status" value="7"/>
</dbReference>
<feature type="repeat" description="WD" evidence="3">
    <location>
        <begin position="253"/>
        <end position="294"/>
    </location>
</feature>
<dbReference type="Pfam" id="PF00400">
    <property type="entry name" value="WD40"/>
    <property type="match status" value="5"/>
</dbReference>
<feature type="repeat" description="WD" evidence="3">
    <location>
        <begin position="351"/>
        <end position="376"/>
    </location>
</feature>
<dbReference type="PANTHER" id="PTHR19878">
    <property type="entry name" value="AUTOPHAGY PROTEIN 16-LIKE"/>
    <property type="match status" value="1"/>
</dbReference>
<feature type="compositionally biased region" description="Polar residues" evidence="5">
    <location>
        <begin position="177"/>
        <end position="189"/>
    </location>
</feature>
<keyword evidence="2" id="KW-0677">Repeat</keyword>
<dbReference type="PROSITE" id="PS00678">
    <property type="entry name" value="WD_REPEATS_1"/>
    <property type="match status" value="2"/>
</dbReference>
<dbReference type="GO" id="GO:0034274">
    <property type="term" value="C:Atg12-Atg5-Atg16 complex"/>
    <property type="evidence" value="ECO:0007669"/>
    <property type="project" value="TreeGrafter"/>
</dbReference>
<reference evidence="6" key="1">
    <citation type="submission" date="2012-06" db="EMBL/GenBank/DDBJ databases">
        <title>Short 5' UTR of Entamoeba genes.</title>
        <authorList>
            <person name="Hiranuka K."/>
            <person name="Kumagai M."/>
            <person name="Wakaguri H."/>
            <person name="Suzuki Y."/>
            <person name="Sugano S."/>
            <person name="Watanabe J."/>
            <person name="Makioka A."/>
        </authorList>
    </citation>
    <scope>NUCLEOTIDE SEQUENCE</scope>
    <source>
        <strain evidence="6">IP1</strain>
    </source>
</reference>
<dbReference type="Gene3D" id="2.130.10.10">
    <property type="entry name" value="YVTN repeat-like/Quinoprotein amine dehydrogenase"/>
    <property type="match status" value="2"/>
</dbReference>
<feature type="repeat" description="WD" evidence="3">
    <location>
        <begin position="295"/>
        <end position="335"/>
    </location>
</feature>
<evidence type="ECO:0000256" key="2">
    <source>
        <dbReference type="ARBA" id="ARBA00022737"/>
    </source>
</evidence>
<evidence type="ECO:0000313" key="6">
    <source>
        <dbReference type="EMBL" id="BAN40338.1"/>
    </source>
</evidence>
<proteinExistence type="evidence at transcript level"/>
<evidence type="ECO:0000256" key="5">
    <source>
        <dbReference type="SAM" id="MobiDB-lite"/>
    </source>
</evidence>
<feature type="coiled-coil region" evidence="4">
    <location>
        <begin position="40"/>
        <end position="172"/>
    </location>
</feature>
<accession>S0AYJ2</accession>
<dbReference type="PROSITE" id="PS50294">
    <property type="entry name" value="WD_REPEATS_REGION"/>
    <property type="match status" value="2"/>
</dbReference>
<dbReference type="VEuPathDB" id="AmoebaDB:EIN_228670"/>
<organism evidence="6">
    <name type="scientific">Entamoeba invadens</name>
    <dbReference type="NCBI Taxonomy" id="33085"/>
    <lineage>
        <taxon>Eukaryota</taxon>
        <taxon>Amoebozoa</taxon>
        <taxon>Evosea</taxon>
        <taxon>Archamoebae</taxon>
        <taxon>Mastigamoebida</taxon>
        <taxon>Entamoebidae</taxon>
        <taxon>Entamoeba</taxon>
    </lineage>
</organism>
<keyword evidence="4" id="KW-0175">Coiled coil</keyword>
<dbReference type="GO" id="GO:0000421">
    <property type="term" value="C:autophagosome membrane"/>
    <property type="evidence" value="ECO:0007669"/>
    <property type="project" value="TreeGrafter"/>
</dbReference>
<dbReference type="GO" id="GO:0034045">
    <property type="term" value="C:phagophore assembly site membrane"/>
    <property type="evidence" value="ECO:0007669"/>
    <property type="project" value="TreeGrafter"/>
</dbReference>
<dbReference type="CDD" id="cd00200">
    <property type="entry name" value="WD40"/>
    <property type="match status" value="1"/>
</dbReference>
<dbReference type="GO" id="GO:0043495">
    <property type="term" value="F:protein-membrane adaptor activity"/>
    <property type="evidence" value="ECO:0007669"/>
    <property type="project" value="TreeGrafter"/>
</dbReference>
<dbReference type="SUPFAM" id="SSF50978">
    <property type="entry name" value="WD40 repeat-like"/>
    <property type="match status" value="1"/>
</dbReference>
<dbReference type="InterPro" id="IPR001680">
    <property type="entry name" value="WD40_rpt"/>
</dbReference>
<sequence>MLVSVIHGIFLSKLDMRDRVCKDPFKSVTKCCGGGDSANTKELLEEVDNLKKENLKYARDFYQATTKFNNSVEEKKKLETDLADKDKQVKDKDDEVKLLQTKNEEIQKEVAQKIETINVIRQESAAHQVNRVKIEDDLKRLNIENHRVMDEYAKLEQELRVTKELCAKAQTTVLQHSQSTSALPQEVNKSQSSQSLDVSPSQLPEEGKRQIVGHSSDILCLKYNLNGTVLASASADKTVKLWDVVSGKIKSSFGGVLQSFTDLAFSPMGDMLLATSNDGTAKIWFLASSRLRHSLTGHNGKVTCGDFYDTDKVMTGSSDRTLKTWDVNKGYCLKTTVCYSSCNCLMMGGMGNLMATGHCDNTIRFWDVRSKECVDINRNFHTGSVSDIVNARDGRYFVTVGKDNIVNYIDGTNRQIVSTFSHSDFSVTSTTRICCSNDGKFIVAGSANGDIFCWNTETKKLENVLKPKLTQPTRAGCYAVAWNPVQSQLVSGHGNKIVVWEF</sequence>
<evidence type="ECO:0000256" key="4">
    <source>
        <dbReference type="SAM" id="Coils"/>
    </source>
</evidence>
<name>S0AYJ2_ENTIV</name>
<feature type="region of interest" description="Disordered" evidence="5">
    <location>
        <begin position="177"/>
        <end position="205"/>
    </location>
</feature>
<keyword evidence="1 3" id="KW-0853">WD repeat</keyword>
<feature type="repeat" description="WD" evidence="3">
    <location>
        <begin position="211"/>
        <end position="252"/>
    </location>
</feature>
<dbReference type="GO" id="GO:0000045">
    <property type="term" value="P:autophagosome assembly"/>
    <property type="evidence" value="ECO:0007669"/>
    <property type="project" value="InterPro"/>
</dbReference>
<evidence type="ECO:0000256" key="1">
    <source>
        <dbReference type="ARBA" id="ARBA00022574"/>
    </source>
</evidence>
<evidence type="ECO:0000256" key="3">
    <source>
        <dbReference type="PROSITE-ProRule" id="PRU00221"/>
    </source>
</evidence>
<dbReference type="PRINTS" id="PR00320">
    <property type="entry name" value="GPROTEINBRPT"/>
</dbReference>
<dbReference type="EMBL" id="AK421817">
    <property type="protein sequence ID" value="BAN40338.1"/>
    <property type="molecule type" value="mRNA"/>
</dbReference>
<feature type="compositionally biased region" description="Low complexity" evidence="5">
    <location>
        <begin position="190"/>
        <end position="204"/>
    </location>
</feature>
<dbReference type="InterPro" id="IPR019775">
    <property type="entry name" value="WD40_repeat_CS"/>
</dbReference>
<protein>
    <submittedName>
        <fullName evidence="6">Protein tipD, putative</fullName>
    </submittedName>
</protein>